<dbReference type="PANTHER" id="PTHR37183">
    <property type="entry name" value="PLANT THIONIN FAMILY PROTEIN"/>
    <property type="match status" value="1"/>
</dbReference>
<name>A0A6P6FVE7_ZIZJJ</name>
<accession>A0A6P6FVE7</accession>
<dbReference type="GeneID" id="112490254"/>
<evidence type="ECO:0000256" key="1">
    <source>
        <dbReference type="SAM" id="SignalP"/>
    </source>
</evidence>
<proteinExistence type="predicted"/>
<evidence type="ECO:0000313" key="2">
    <source>
        <dbReference type="Proteomes" id="UP001652623"/>
    </source>
</evidence>
<gene>
    <name evidence="3" type="primary">LOC112490254</name>
</gene>
<protein>
    <submittedName>
        <fullName evidence="3">Uncharacterized protein LOC112490254</fullName>
    </submittedName>
</protein>
<dbReference type="KEGG" id="zju:112490254"/>
<evidence type="ECO:0000313" key="3">
    <source>
        <dbReference type="RefSeq" id="XP_024925611.2"/>
    </source>
</evidence>
<dbReference type="AlphaFoldDB" id="A0A6P6FVE7"/>
<sequence>MLKKIAFAVLVMCLMFCRIESVAAASVAEASCYDQCSTGCVQSNTRKMQRCDRKCQIKCGPDSEVDKHYNEFIKV</sequence>
<dbReference type="FunCoup" id="A0A6P6FVE7">
    <property type="interactions" value="20"/>
</dbReference>
<feature type="chain" id="PRO_5045350143" evidence="1">
    <location>
        <begin position="25"/>
        <end position="75"/>
    </location>
</feature>
<feature type="signal peptide" evidence="1">
    <location>
        <begin position="1"/>
        <end position="24"/>
    </location>
</feature>
<reference evidence="3" key="1">
    <citation type="submission" date="2025-08" db="UniProtKB">
        <authorList>
            <consortium name="RefSeq"/>
        </authorList>
    </citation>
    <scope>IDENTIFICATION</scope>
    <source>
        <tissue evidence="3">Seedling</tissue>
    </source>
</reference>
<dbReference type="InParanoid" id="A0A6P6FVE7"/>
<keyword evidence="1" id="KW-0732">Signal</keyword>
<dbReference type="PANTHER" id="PTHR37183:SF1">
    <property type="entry name" value="PLANT THIONIN FAMILY PROTEIN"/>
    <property type="match status" value="1"/>
</dbReference>
<dbReference type="Proteomes" id="UP001652623">
    <property type="component" value="Chromosome 9"/>
</dbReference>
<organism evidence="2 3">
    <name type="scientific">Ziziphus jujuba</name>
    <name type="common">Chinese jujube</name>
    <name type="synonym">Ziziphus sativa</name>
    <dbReference type="NCBI Taxonomy" id="326968"/>
    <lineage>
        <taxon>Eukaryota</taxon>
        <taxon>Viridiplantae</taxon>
        <taxon>Streptophyta</taxon>
        <taxon>Embryophyta</taxon>
        <taxon>Tracheophyta</taxon>
        <taxon>Spermatophyta</taxon>
        <taxon>Magnoliopsida</taxon>
        <taxon>eudicotyledons</taxon>
        <taxon>Gunneridae</taxon>
        <taxon>Pentapetalae</taxon>
        <taxon>rosids</taxon>
        <taxon>fabids</taxon>
        <taxon>Rosales</taxon>
        <taxon>Rhamnaceae</taxon>
        <taxon>Paliureae</taxon>
        <taxon>Ziziphus</taxon>
    </lineage>
</organism>
<dbReference type="RefSeq" id="XP_024925611.2">
    <property type="nucleotide sequence ID" value="XM_025069843.3"/>
</dbReference>
<keyword evidence="2" id="KW-1185">Reference proteome</keyword>